<feature type="compositionally biased region" description="Basic and acidic residues" evidence="12">
    <location>
        <begin position="291"/>
        <end position="309"/>
    </location>
</feature>
<evidence type="ECO:0000256" key="2">
    <source>
        <dbReference type="ARBA" id="ARBA00006355"/>
    </source>
</evidence>
<feature type="compositionally biased region" description="Low complexity" evidence="12">
    <location>
        <begin position="1"/>
        <end position="34"/>
    </location>
</feature>
<name>A0AAQ3M769_9PEZI</name>
<evidence type="ECO:0000256" key="8">
    <source>
        <dbReference type="ARBA" id="ARBA00022989"/>
    </source>
</evidence>
<evidence type="ECO:0000313" key="14">
    <source>
        <dbReference type="Proteomes" id="UP001303373"/>
    </source>
</evidence>
<evidence type="ECO:0000256" key="1">
    <source>
        <dbReference type="ARBA" id="ARBA00004434"/>
    </source>
</evidence>
<sequence>MSDNPPGTSAPAANTAASAASNATAGAASGAAAPPKKPLPEGNPAFRMMGLPRMRLPSRNWLIFLSLTGSFASAVIYDKWQTKRNREKWCNLVSNIADETVSSKTMPRKMTIYLAAPPGDGLKAAREHFHEYIKPILVAAAMDWDVVEGRKEGDVRYKTAERVRRKRKRAGEGTPLTPEEETAADLVEAMREKSGVHDEAGVAGDLVVGRHTWKEYMRGLHEGWLGPVDARPAPVVEPSGNDESSTSSIVSETLSDAAAKTAAGTVALSPDVASSGSTDSILETAESIAAKAEKPSTENKEEKKEEVPPKPRNPLPYIEPSQYESASLSTHTPSLIGPSIGIQFPHILGFRNTPIRIYRFLNRRTLADDIGRQVASAVLASYRPYETATQPNDASASGSAANIPEQATVLANEERNWWKTTFQPRKEFEESVWIEDMVLDERITSRMQTFQITAQDEDRAKRVAAGTETIGRKSSDDS</sequence>
<keyword evidence="5" id="KW-0812">Transmembrane</keyword>
<dbReference type="InterPro" id="IPR021056">
    <property type="entry name" value="Mt_import_IM_translocase_Tim54"/>
</dbReference>
<keyword evidence="14" id="KW-1185">Reference proteome</keyword>
<feature type="region of interest" description="Disordered" evidence="12">
    <location>
        <begin position="455"/>
        <end position="478"/>
    </location>
</feature>
<organism evidence="13 14">
    <name type="scientific">Acrodontium crateriforme</name>
    <dbReference type="NCBI Taxonomy" id="150365"/>
    <lineage>
        <taxon>Eukaryota</taxon>
        <taxon>Fungi</taxon>
        <taxon>Dikarya</taxon>
        <taxon>Ascomycota</taxon>
        <taxon>Pezizomycotina</taxon>
        <taxon>Dothideomycetes</taxon>
        <taxon>Dothideomycetidae</taxon>
        <taxon>Mycosphaerellales</taxon>
        <taxon>Teratosphaeriaceae</taxon>
        <taxon>Acrodontium</taxon>
    </lineage>
</organism>
<feature type="region of interest" description="Disordered" evidence="12">
    <location>
        <begin position="1"/>
        <end position="44"/>
    </location>
</feature>
<accession>A0AAQ3M769</accession>
<evidence type="ECO:0000256" key="6">
    <source>
        <dbReference type="ARBA" id="ARBA00022792"/>
    </source>
</evidence>
<keyword evidence="9" id="KW-0811">Translocation</keyword>
<proteinExistence type="inferred from homology"/>
<keyword evidence="7" id="KW-0653">Protein transport</keyword>
<evidence type="ECO:0000256" key="3">
    <source>
        <dbReference type="ARBA" id="ARBA00020796"/>
    </source>
</evidence>
<evidence type="ECO:0000256" key="7">
    <source>
        <dbReference type="ARBA" id="ARBA00022927"/>
    </source>
</evidence>
<evidence type="ECO:0000256" key="12">
    <source>
        <dbReference type="SAM" id="MobiDB-lite"/>
    </source>
</evidence>
<keyword evidence="6" id="KW-0999">Mitochondrion inner membrane</keyword>
<evidence type="ECO:0000256" key="11">
    <source>
        <dbReference type="ARBA" id="ARBA00023136"/>
    </source>
</evidence>
<feature type="region of interest" description="Disordered" evidence="12">
    <location>
        <begin position="288"/>
        <end position="319"/>
    </location>
</feature>
<keyword evidence="11" id="KW-0472">Membrane</keyword>
<evidence type="ECO:0000256" key="5">
    <source>
        <dbReference type="ARBA" id="ARBA00022692"/>
    </source>
</evidence>
<comment type="subcellular location">
    <subcellularLocation>
        <location evidence="1">Mitochondrion inner membrane</location>
        <topology evidence="1">Single-pass membrane protein</topology>
    </subcellularLocation>
</comment>
<comment type="similarity">
    <text evidence="2">Belongs to the TIM54 family.</text>
</comment>
<evidence type="ECO:0000256" key="9">
    <source>
        <dbReference type="ARBA" id="ARBA00023010"/>
    </source>
</evidence>
<dbReference type="Pfam" id="PF11711">
    <property type="entry name" value="Tim54"/>
    <property type="match status" value="1"/>
</dbReference>
<dbReference type="GO" id="GO:0015031">
    <property type="term" value="P:protein transport"/>
    <property type="evidence" value="ECO:0007669"/>
    <property type="project" value="UniProtKB-KW"/>
</dbReference>
<keyword evidence="10" id="KW-0496">Mitochondrion</keyword>
<feature type="region of interest" description="Disordered" evidence="12">
    <location>
        <begin position="231"/>
        <end position="250"/>
    </location>
</feature>
<keyword evidence="4" id="KW-0813">Transport</keyword>
<keyword evidence="8" id="KW-1133">Transmembrane helix</keyword>
<reference evidence="13 14" key="1">
    <citation type="submission" date="2023-11" db="EMBL/GenBank/DDBJ databases">
        <title>An acidophilic fungus is an integral part of prey digestion in a carnivorous sundew plant.</title>
        <authorList>
            <person name="Tsai I.J."/>
        </authorList>
    </citation>
    <scope>NUCLEOTIDE SEQUENCE [LARGE SCALE GENOMIC DNA]</scope>
    <source>
        <strain evidence="13">169a</strain>
    </source>
</reference>
<protein>
    <recommendedName>
        <fullName evidence="3">Mitochondrial import inner membrane translocase subunit TIM54</fullName>
    </recommendedName>
</protein>
<evidence type="ECO:0000256" key="10">
    <source>
        <dbReference type="ARBA" id="ARBA00023128"/>
    </source>
</evidence>
<dbReference type="EMBL" id="CP138582">
    <property type="protein sequence ID" value="WPG99731.1"/>
    <property type="molecule type" value="Genomic_DNA"/>
</dbReference>
<dbReference type="AlphaFoldDB" id="A0AAQ3M769"/>
<dbReference type="Proteomes" id="UP001303373">
    <property type="component" value="Chromosome 3"/>
</dbReference>
<dbReference type="GO" id="GO:0005743">
    <property type="term" value="C:mitochondrial inner membrane"/>
    <property type="evidence" value="ECO:0007669"/>
    <property type="project" value="UniProtKB-SubCell"/>
</dbReference>
<evidence type="ECO:0000313" key="13">
    <source>
        <dbReference type="EMBL" id="WPG99731.1"/>
    </source>
</evidence>
<gene>
    <name evidence="13" type="ORF">R9X50_00255000</name>
</gene>
<evidence type="ECO:0000256" key="4">
    <source>
        <dbReference type="ARBA" id="ARBA00022448"/>
    </source>
</evidence>